<dbReference type="InterPro" id="IPR049945">
    <property type="entry name" value="AAA_22"/>
</dbReference>
<evidence type="ECO:0000259" key="1">
    <source>
        <dbReference type="PROSITE" id="PS50052"/>
    </source>
</evidence>
<accession>A0AB37HHJ6</accession>
<protein>
    <submittedName>
        <fullName evidence="2">ATP-binding protein</fullName>
    </submittedName>
</protein>
<gene>
    <name evidence="2" type="ORF">JGZ69_08825</name>
</gene>
<feature type="domain" description="Guanylate kinase-like" evidence="1">
    <location>
        <begin position="126"/>
        <end position="340"/>
    </location>
</feature>
<reference evidence="2 3" key="1">
    <citation type="submission" date="2020-12" db="EMBL/GenBank/DDBJ databases">
        <title>Taxonomic evaluation of the Bacillus sporothermodurans group of bacteria based on whole genome sequences.</title>
        <authorList>
            <person name="Fiedler G."/>
            <person name="Herbstmann A.-D."/>
            <person name="Doll E."/>
            <person name="Wenning M."/>
            <person name="Brinks E."/>
            <person name="Kabisch J."/>
            <person name="Breitenwieser F."/>
            <person name="Lappann M."/>
            <person name="Boehnlein C."/>
            <person name="Franz C."/>
        </authorList>
    </citation>
    <scope>NUCLEOTIDE SEQUENCE [LARGE SCALE GENOMIC DNA]</scope>
    <source>
        <strain evidence="2 3">DSM 10599</strain>
    </source>
</reference>
<dbReference type="InterPro" id="IPR011114">
    <property type="entry name" value="RuvA_C"/>
</dbReference>
<dbReference type="KEGG" id="hspo:JGZ69_08825"/>
<evidence type="ECO:0000313" key="2">
    <source>
        <dbReference type="EMBL" id="QQX26861.1"/>
    </source>
</evidence>
<keyword evidence="2" id="KW-0067">ATP-binding</keyword>
<evidence type="ECO:0000313" key="3">
    <source>
        <dbReference type="Proteomes" id="UP000595512"/>
    </source>
</evidence>
<dbReference type="InterPro" id="IPR008144">
    <property type="entry name" value="Guanylate_kin-like_dom"/>
</dbReference>
<dbReference type="Pfam" id="PF13401">
    <property type="entry name" value="AAA_22"/>
    <property type="match status" value="1"/>
</dbReference>
<dbReference type="EMBL" id="CP066701">
    <property type="protein sequence ID" value="QQX26861.1"/>
    <property type="molecule type" value="Genomic_DNA"/>
</dbReference>
<sequence length="524" mass="59493">MNVSQFTKAHYSEQVIKEYQNNPLIEALPPILSKQEVIEKLSYYPHFDESERQLDSHYRFHLVQRIFSMFQVLPYHLDLESRLSRLLRQGYLSRNPLSSSYSASLVSGHEKITSSVDQSWFNNSVPRGFTIIGPSGTGKSTAIAKILDQLPQTIIHSKYRNTDFNFTQLVWLRLECPHDGSVKGLVNQFFITVDGLLGTSYFDKFGRSNKLSVNTLMPIMTQVCSSIGLGILVIDEIQHLSLRGVGSKLMLNFFTTLSNSIGIPLVLIGTPSAMGVLQREFRQARRGSGQGDLVMDRLEKDEYWHLFLEAIWDYQWVRTPVELSSEFIEVMYLESQGIIDIALKLFVLAQIRAISSNKEVLSVPLIQQVARDNLKLVQPMLAALKSGEASKISQYEDIYFPFEEAFENEKIRMEKSNFIKVMKQNQAANDITQIKEEALFRLNLLGLSKEKAKKAINGVSKNQSINDLQELVKSAFQFSLQDRMPEKKSVDIEESEDDLRTIVSPQSNNAYKQAAPPGTMNVSI</sequence>
<dbReference type="GO" id="GO:0006281">
    <property type="term" value="P:DNA repair"/>
    <property type="evidence" value="ECO:0007669"/>
    <property type="project" value="InterPro"/>
</dbReference>
<dbReference type="GO" id="GO:0009378">
    <property type="term" value="F:four-way junction helicase activity"/>
    <property type="evidence" value="ECO:0007669"/>
    <property type="project" value="InterPro"/>
</dbReference>
<dbReference type="SUPFAM" id="SSF52540">
    <property type="entry name" value="P-loop containing nucleoside triphosphate hydrolases"/>
    <property type="match status" value="1"/>
</dbReference>
<organism evidence="2 3">
    <name type="scientific">Heyndrickxia sporothermodurans</name>
    <dbReference type="NCBI Taxonomy" id="46224"/>
    <lineage>
        <taxon>Bacteria</taxon>
        <taxon>Bacillati</taxon>
        <taxon>Bacillota</taxon>
        <taxon>Bacilli</taxon>
        <taxon>Bacillales</taxon>
        <taxon>Bacillaceae</taxon>
        <taxon>Heyndrickxia</taxon>
    </lineage>
</organism>
<dbReference type="Gene3D" id="3.40.50.300">
    <property type="entry name" value="P-loop containing nucleotide triphosphate hydrolases"/>
    <property type="match status" value="1"/>
</dbReference>
<dbReference type="GO" id="GO:0006310">
    <property type="term" value="P:DNA recombination"/>
    <property type="evidence" value="ECO:0007669"/>
    <property type="project" value="InterPro"/>
</dbReference>
<proteinExistence type="predicted"/>
<dbReference type="InterPro" id="IPR027417">
    <property type="entry name" value="P-loop_NTPase"/>
</dbReference>
<keyword evidence="2" id="KW-0547">Nucleotide-binding</keyword>
<dbReference type="AlphaFoldDB" id="A0AB37HHJ6"/>
<dbReference type="GO" id="GO:0016887">
    <property type="term" value="F:ATP hydrolysis activity"/>
    <property type="evidence" value="ECO:0007669"/>
    <property type="project" value="InterPro"/>
</dbReference>
<dbReference type="PROSITE" id="PS50052">
    <property type="entry name" value="GUANYLATE_KINASE_2"/>
    <property type="match status" value="1"/>
</dbReference>
<dbReference type="RefSeq" id="WP_202299902.1">
    <property type="nucleotide sequence ID" value="NZ_CP066701.1"/>
</dbReference>
<dbReference type="GO" id="GO:0005524">
    <property type="term" value="F:ATP binding"/>
    <property type="evidence" value="ECO:0007669"/>
    <property type="project" value="UniProtKB-KW"/>
</dbReference>
<dbReference type="CDD" id="cd14332">
    <property type="entry name" value="UBA_RuvA_C"/>
    <property type="match status" value="1"/>
</dbReference>
<name>A0AB37HHJ6_9BACI</name>
<dbReference type="Proteomes" id="UP000595512">
    <property type="component" value="Chromosome"/>
</dbReference>
<dbReference type="GO" id="GO:0009379">
    <property type="term" value="C:Holliday junction helicase complex"/>
    <property type="evidence" value="ECO:0007669"/>
    <property type="project" value="InterPro"/>
</dbReference>